<keyword evidence="2" id="KW-0614">Plasmid</keyword>
<gene>
    <name evidence="2" type="ordered locus">Mpe_B0145</name>
</gene>
<dbReference type="KEGG" id="mpt:Mpe_B0145"/>
<evidence type="ECO:0000313" key="3">
    <source>
        <dbReference type="Proteomes" id="UP000000366"/>
    </source>
</evidence>
<evidence type="ECO:0000256" key="1">
    <source>
        <dbReference type="SAM" id="SignalP"/>
    </source>
</evidence>
<feature type="signal peptide" evidence="1">
    <location>
        <begin position="1"/>
        <end position="27"/>
    </location>
</feature>
<proteinExistence type="predicted"/>
<geneLocation type="plasmid" evidence="2 3">
    <name>RPME01</name>
</geneLocation>
<name>A2SMY4_METPP</name>
<dbReference type="RefSeq" id="WP_011831538.1">
    <property type="nucleotide sequence ID" value="NC_008826.1"/>
</dbReference>
<keyword evidence="1" id="KW-0732">Signal</keyword>
<evidence type="ECO:0000313" key="2">
    <source>
        <dbReference type="EMBL" id="ABM96923.1"/>
    </source>
</evidence>
<dbReference type="Proteomes" id="UP000000366">
    <property type="component" value="Plasmid RPME01"/>
</dbReference>
<feature type="chain" id="PRO_5002646320" evidence="1">
    <location>
        <begin position="28"/>
        <end position="201"/>
    </location>
</feature>
<dbReference type="AlphaFoldDB" id="A2SMY4"/>
<accession>A2SMY4</accession>
<organism evidence="2 3">
    <name type="scientific">Methylibium petroleiphilum (strain ATCC BAA-1232 / LMG 22953 / PM1)</name>
    <dbReference type="NCBI Taxonomy" id="420662"/>
    <lineage>
        <taxon>Bacteria</taxon>
        <taxon>Pseudomonadati</taxon>
        <taxon>Pseudomonadota</taxon>
        <taxon>Betaproteobacteria</taxon>
        <taxon>Burkholderiales</taxon>
        <taxon>Sphaerotilaceae</taxon>
        <taxon>Methylibium</taxon>
    </lineage>
</organism>
<reference evidence="2 3" key="1">
    <citation type="journal article" date="2007" name="J. Bacteriol.">
        <title>Whole-genome analysis of the methyl tert-butyl ether-degrading beta-proteobacterium Methylibium petroleiphilum PM1.</title>
        <authorList>
            <person name="Kane S.R."/>
            <person name="Chakicherla A.Y."/>
            <person name="Chain P.S.G."/>
            <person name="Schmidt R."/>
            <person name="Shin M.W."/>
            <person name="Legler T.C."/>
            <person name="Scow K.M."/>
            <person name="Larimer F.W."/>
            <person name="Lucas S.M."/>
            <person name="Richardson P.M."/>
            <person name="Hristova K.R."/>
        </authorList>
    </citation>
    <scope>NUCLEOTIDE SEQUENCE [LARGE SCALE GENOMIC DNA]</scope>
    <source>
        <strain evidence="3">ATCC BAA-1232 / LMG 22953 / PM1</strain>
        <plasmid evidence="2 3">RPME01</plasmid>
    </source>
</reference>
<keyword evidence="3" id="KW-1185">Reference proteome</keyword>
<dbReference type="EMBL" id="CP000556">
    <property type="protein sequence ID" value="ABM96923.1"/>
    <property type="molecule type" value="Genomic_DNA"/>
</dbReference>
<dbReference type="HOGENOM" id="CLU_1359087_0_0_4"/>
<protein>
    <submittedName>
        <fullName evidence="2">Uncharacterized protein</fullName>
    </submittedName>
</protein>
<sequence>MTFSFLRRLARASLCSFALAAALPALAGDAVVPRGLKGLDLGLPKAAALQVVERLQLGSPLKCSANSAGEEHCQAGPLPASAGFTFARERVHYLALSFTSSGVLDQVALTMGQEISPARVDAFGEIAETLAAAAGANPQVFAGGSMGDVWLRWKDGKGELLLTMSQFQRGVQVQAFLRSAARAPDAFTKRSRGNERFLGDL</sequence>